<dbReference type="AlphaFoldDB" id="A0A2W2B605"/>
<name>A0A2W2B605_9BACT</name>
<comment type="caution">
    <text evidence="4">The sequence shown here is derived from an EMBL/GenBank/DDBJ whole genome shotgun (WGS) entry which is preliminary data.</text>
</comment>
<evidence type="ECO:0000256" key="1">
    <source>
        <dbReference type="SAM" id="SignalP"/>
    </source>
</evidence>
<dbReference type="InterPro" id="IPR027268">
    <property type="entry name" value="Peptidase_M4/M1_CTD_sf"/>
</dbReference>
<organism evidence="4 5">
    <name type="scientific">Taibaiella soli</name>
    <dbReference type="NCBI Taxonomy" id="1649169"/>
    <lineage>
        <taxon>Bacteria</taxon>
        <taxon>Pseudomonadati</taxon>
        <taxon>Bacteroidota</taxon>
        <taxon>Chitinophagia</taxon>
        <taxon>Chitinophagales</taxon>
        <taxon>Chitinophagaceae</taxon>
        <taxon>Taibaiella</taxon>
    </lineage>
</organism>
<accession>A0A2W2B605</accession>
<keyword evidence="1" id="KW-0732">Signal</keyword>
<dbReference type="InterPro" id="IPR007963">
    <property type="entry name" value="Peptidase_M61_catalytic"/>
</dbReference>
<dbReference type="Pfam" id="PF05299">
    <property type="entry name" value="Peptidase_M61"/>
    <property type="match status" value="1"/>
</dbReference>
<evidence type="ECO:0000259" key="2">
    <source>
        <dbReference type="Pfam" id="PF05299"/>
    </source>
</evidence>
<dbReference type="Gene3D" id="2.60.40.3650">
    <property type="match status" value="1"/>
</dbReference>
<dbReference type="Proteomes" id="UP000248745">
    <property type="component" value="Unassembled WGS sequence"/>
</dbReference>
<feature type="signal peptide" evidence="1">
    <location>
        <begin position="1"/>
        <end position="21"/>
    </location>
</feature>
<protein>
    <submittedName>
        <fullName evidence="4">Peptidase M61</fullName>
    </submittedName>
</protein>
<feature type="domain" description="Peptidase M61 N-terminal" evidence="3">
    <location>
        <begin position="33"/>
        <end position="214"/>
    </location>
</feature>
<proteinExistence type="predicted"/>
<feature type="chain" id="PRO_5015967182" evidence="1">
    <location>
        <begin position="22"/>
        <end position="618"/>
    </location>
</feature>
<dbReference type="EMBL" id="QKTW01000022">
    <property type="protein sequence ID" value="PZF71639.1"/>
    <property type="molecule type" value="Genomic_DNA"/>
</dbReference>
<dbReference type="RefSeq" id="WP_111000013.1">
    <property type="nucleotide sequence ID" value="NZ_QKTW01000022.1"/>
</dbReference>
<evidence type="ECO:0000313" key="5">
    <source>
        <dbReference type="Proteomes" id="UP000248745"/>
    </source>
</evidence>
<gene>
    <name evidence="4" type="ORF">DN068_16335</name>
</gene>
<feature type="domain" description="Peptidase M61 catalytic" evidence="2">
    <location>
        <begin position="308"/>
        <end position="414"/>
    </location>
</feature>
<evidence type="ECO:0000313" key="4">
    <source>
        <dbReference type="EMBL" id="PZF71639.1"/>
    </source>
</evidence>
<reference evidence="4 5" key="1">
    <citation type="submission" date="2018-06" db="EMBL/GenBank/DDBJ databases">
        <title>Mucibacter soli gen. nov., sp. nov., a new member of the family Chitinophagaceae producing mucin.</title>
        <authorList>
            <person name="Kim M.-K."/>
            <person name="Park S."/>
            <person name="Kim T.-S."/>
            <person name="Joung Y."/>
            <person name="Han J.-H."/>
            <person name="Kim S.B."/>
        </authorList>
    </citation>
    <scope>NUCLEOTIDE SEQUENCE [LARGE SCALE GENOMIC DNA]</scope>
    <source>
        <strain evidence="4 5">R1-15</strain>
    </source>
</reference>
<dbReference type="Pfam" id="PF17899">
    <property type="entry name" value="Peptidase_M61_N"/>
    <property type="match status" value="1"/>
</dbReference>
<dbReference type="OrthoDB" id="9778516at2"/>
<evidence type="ECO:0000259" key="3">
    <source>
        <dbReference type="Pfam" id="PF17899"/>
    </source>
</evidence>
<dbReference type="InterPro" id="IPR040756">
    <property type="entry name" value="Peptidase_M61_N"/>
</dbReference>
<keyword evidence="5" id="KW-1185">Reference proteome</keyword>
<dbReference type="Gene3D" id="1.10.390.10">
    <property type="entry name" value="Neutral Protease Domain 2"/>
    <property type="match status" value="1"/>
</dbReference>
<sequence>MNKLLTLSLFPLLLSIPSANAQSHTGGAGTVAIQIDLIHVKDDQVAVTVTPPADLNGSVSYHFARIIPGTYMISDYGRLVSDIHAFNKDGKLMNIHQDDVNTITIADAKQLGKLTYRVSDTYDNETGSAFTSDNHEIFSPAGINILAGEQFMLNMAAFAGYFNDRQETPYTITILHPAALYGSTAMIDEDTAASTDLFRCARFAEVIDNPVMYARPDTASFTTDGMKVLLGVYSKLDQKHAALMLPSLEKTIRAQKNYLGTLNDTRKYAVLAYFTSMSKEEPKGIGALEHANATAVVFREGMGGRDLVHVVGHEFFHTVTPLKIQSKEIRYFDYEHPKMSQHLWFYEGATEYFATLFQVNQGLISENDFLDIMAKKEESAKDYNDTLSFTRMSKNIVNSDMQKQYPNVYMKGALIAMCLDIILRENSGGQKGMLELTKELAKIYGPDRPFDDDELIPQITKLTCPEAGAFLRDHVQQGKPIDYSKYLQRVGVKSTTVKIPEPIVFVTQGQPYINIDDEKKQIVADMPDTANAFFQNLGVKNGDVLLKMNGQNFDPNDGTASLLMGYNLEEGSDVIMSIIRNSKPMTLKGKVKLNYTDGPGYRFDNKAKEQLKNAWLRG</sequence>